<dbReference type="Pfam" id="PF04825">
    <property type="entry name" value="Rad21_Rec8_N"/>
    <property type="match status" value="1"/>
</dbReference>
<dbReference type="InterPro" id="IPR006910">
    <property type="entry name" value="Rad21_Rec8_N"/>
</dbReference>
<dbReference type="GO" id="GO:0003824">
    <property type="term" value="F:catalytic activity"/>
    <property type="evidence" value="ECO:0007669"/>
    <property type="project" value="InterPro"/>
</dbReference>
<comment type="subcellular location">
    <subcellularLocation>
        <location evidence="2">Chromosome</location>
    </subcellularLocation>
    <subcellularLocation>
        <location evidence="1">Nucleus</location>
    </subcellularLocation>
</comment>
<dbReference type="InterPro" id="IPR036691">
    <property type="entry name" value="Endo/exonu/phosph_ase_sf"/>
</dbReference>
<sequence>MFYAHFVLAKKGPLAKIWLAAHWDKKLTKAHVFETNIEKSVDGILKPKVKMALRTSGHLLLGVVRIYSRKAKYLLQDCNEAFVKIKMAFRPGMVDLPEEHREAAMNAITLPEVFHDFDTAMPELNEVDIEVQYSLNQSRAEEITMREDYGSLNLVTHDDGFGDMGFDTDNPDIMREAIGTEGGLEQSNLFFADGSSLELAGKDAGVPSTSAAGPPLVAPSHEPRMEAAPHGPMDDGFGGTIGDVADFGHAGGLFEGDLFGDVTAGSAAGGTGAGMPGTSAQPQSLQPTLLFLTETQISCPADTSYLHYPGYKLEHKFLRRAGVCMFVREDICCRRLLHLEDRDLSILWVRVDYGGHTRVYACLYRSHSGDRETKRLFEHLQLTTDKVLELYPSTELVILGDFNAHHTEWLSSRSTDYAGRCAHEFALAYGYSQLVHSPTRIPDIEDHTSSILDLLLTQRPDGYSISVDAPLGSSDHCLIRTLAPCTRADPPRPTSLRRIWQYKSADWDGLREYYASYPWRQLCFTSEDPDTCAAAVSETILAGMEYFIPNSLVAAGTRKRPWFNRPCKEAKRIKQATFRAWTTARSNSDPNVSDVKRKLNAVSRSCKRAIARAKFEFIGRIGERLANYPSGSRAFWSLAKAAEGNFCLSSLPPLQNADGNLAHSAKEKADLLGTLFASNSTLNVDESAVPPTIPRCGHSMPEISFSQRDVRRELLSLDVHKSSGPDGIPAIVLKQCAPELCPVLTRLFALSYHTRQVPSSWKTAHVHPVPKKGDRSDPSNYRPIAITSLLSKVMERVINTKLLRYLEEHDLISDRQYGFRHGRSTGDLLVYLTHRWASAIESQGEALAVSLDMAKAFDRVWHRGLLSKLPSYGLPEGLCKWVASFLSGRCIRAVVDGCCSAKLDLNAGVPQGSVLSPTLFLLHINDLLSIDGIHCYADDSTGDAFYTGRANIPRSAVVESREQLVSQIESSLSKVSDWGRNNLVQFNPSKTQVCAFTAKKTPFTVAPQFQDTTLTISNSIGILGIDISSDVQFRCHLEDKVKMASKKLGVLNRAKRYFTPGQRLLLYKSQVRPHMEYCSHLWAGAPAYQLGPLDSVQRRAVRIVDDPILTSDIEPLSLRRDLASLCVLYRLYNGLCSEELFEMMPTATFYHRTARHRQGIHAHTLQPKWSRTVRYQRNFLPRTIRLWNELPAEVFPQDYSMGSFKRGAEIEAAGGSARSAAGAAEAEQESDDEMPHYDAPPSPGSPPSPAHSWGGSPVHEGETPRADDAGLMPPPAVPRPPSVRPMDVDGVDTAPEEAAPVEAPATPAPALDSTTLLQNDEESFALAPVDATVLKGITKAKRKRKLIVDEVKNISGEEMKNQLSNTSDIVTTLDLAPPTRRLMHWKETGGVEKLFTLPARPIPSRVLFKKYQRNMTLRSEGAEEGEARSPDPEPPLARRAGRKRRHDESIQQPETPAPAQDLEPPTPIPQEYEPSVGMLSSLGAPLTPGVLGPLTPGTLLQGGLTPGSLQHGSMTPGGLTPAGLQHGDQQVDLGLTGMTPGGMTPGGMTPGGMTPGGMTPGLGLDGGMTPAGLHHGAMTPGGLDHGGMTPAGLQHGGMTPAGLQHGGMTPVGLQHGGMTPAGLQHGGMTPAGLHHGGMTPAGLQHGGMTPAGLQHGGLTPAGLQHGGMTPSGLQHGLLQHGMEPLPMMPQMGGEPLLTQSLPSQPPQPPAHHDLHTGPMEPLPMPLDSSDYQNGMQMTNLGYDEQHGHHSPQHDYDLPLSVENAEESARETREAGETEEQFEERVLNRRAAQLFAAMRPKLAAGLALAFADLAPPHNNRKQVAQKFYSLLVLKKHQMLKLEQHETYGPITITKGAQFETEAI</sequence>
<dbReference type="Pfam" id="PF00078">
    <property type="entry name" value="RVT_1"/>
    <property type="match status" value="1"/>
</dbReference>
<dbReference type="SUPFAM" id="SSF56219">
    <property type="entry name" value="DNase I-like"/>
    <property type="match status" value="1"/>
</dbReference>
<accession>A0AAU9TJF4</accession>
<feature type="compositionally biased region" description="Pro residues" evidence="6">
    <location>
        <begin position="1272"/>
        <end position="1283"/>
    </location>
</feature>
<keyword evidence="9" id="KW-1185">Reference proteome</keyword>
<dbReference type="PANTHER" id="PTHR12585">
    <property type="entry name" value="SCC1 / RAD21 FAMILY MEMBER"/>
    <property type="match status" value="1"/>
</dbReference>
<feature type="domain" description="Reverse transcriptase" evidence="7">
    <location>
        <begin position="750"/>
        <end position="1027"/>
    </location>
</feature>
<dbReference type="SUPFAM" id="SSF56672">
    <property type="entry name" value="DNA/RNA polymerases"/>
    <property type="match status" value="1"/>
</dbReference>
<dbReference type="GO" id="GO:0005634">
    <property type="term" value="C:nucleus"/>
    <property type="evidence" value="ECO:0007669"/>
    <property type="project" value="UniProtKB-SubCell"/>
</dbReference>
<dbReference type="Proteomes" id="UP001153954">
    <property type="component" value="Unassembled WGS sequence"/>
</dbReference>
<dbReference type="PROSITE" id="PS50878">
    <property type="entry name" value="RT_POL"/>
    <property type="match status" value="1"/>
</dbReference>
<proteinExistence type="inferred from homology"/>
<reference evidence="8" key="1">
    <citation type="submission" date="2022-03" db="EMBL/GenBank/DDBJ databases">
        <authorList>
            <person name="Tunstrom K."/>
        </authorList>
    </citation>
    <scope>NUCLEOTIDE SEQUENCE</scope>
</reference>
<dbReference type="InterPro" id="IPR006909">
    <property type="entry name" value="Rad21/Rec8_C_eu"/>
</dbReference>
<dbReference type="InterPro" id="IPR005135">
    <property type="entry name" value="Endo/exonuclease/phosphatase"/>
</dbReference>
<evidence type="ECO:0000256" key="5">
    <source>
        <dbReference type="ARBA" id="ARBA00023242"/>
    </source>
</evidence>
<dbReference type="InterPro" id="IPR049589">
    <property type="entry name" value="NXP1_M-like"/>
</dbReference>
<dbReference type="GO" id="GO:0003682">
    <property type="term" value="F:chromatin binding"/>
    <property type="evidence" value="ECO:0007669"/>
    <property type="project" value="TreeGrafter"/>
</dbReference>
<dbReference type="InterPro" id="IPR036390">
    <property type="entry name" value="WH_DNA-bd_sf"/>
</dbReference>
<protein>
    <recommendedName>
        <fullName evidence="7">Reverse transcriptase domain-containing protein</fullName>
    </recommendedName>
</protein>
<feature type="compositionally biased region" description="Pro residues" evidence="6">
    <location>
        <begin position="1238"/>
        <end position="1249"/>
    </location>
</feature>
<dbReference type="CDD" id="cd01650">
    <property type="entry name" value="RT_nLTR_like"/>
    <property type="match status" value="1"/>
</dbReference>
<evidence type="ECO:0000259" key="7">
    <source>
        <dbReference type="PROSITE" id="PS50878"/>
    </source>
</evidence>
<evidence type="ECO:0000256" key="2">
    <source>
        <dbReference type="ARBA" id="ARBA00004286"/>
    </source>
</evidence>
<dbReference type="CDD" id="cd21792">
    <property type="entry name" value="Rad21_Rec8_M_NXP1-like"/>
    <property type="match status" value="1"/>
</dbReference>
<name>A0AAU9TJF4_EUPED</name>
<keyword evidence="5" id="KW-0539">Nucleus</keyword>
<feature type="compositionally biased region" description="Basic and acidic residues" evidence="6">
    <location>
        <begin position="1259"/>
        <end position="1268"/>
    </location>
</feature>
<dbReference type="PANTHER" id="PTHR12585:SF69">
    <property type="entry name" value="FI11703P"/>
    <property type="match status" value="1"/>
</dbReference>
<dbReference type="SUPFAM" id="SSF46785">
    <property type="entry name" value="Winged helix' DNA-binding domain"/>
    <property type="match status" value="1"/>
</dbReference>
<evidence type="ECO:0000256" key="6">
    <source>
        <dbReference type="SAM" id="MobiDB-lite"/>
    </source>
</evidence>
<dbReference type="Pfam" id="PF14529">
    <property type="entry name" value="Exo_endo_phos_2"/>
    <property type="match status" value="1"/>
</dbReference>
<feature type="compositionally biased region" description="Low complexity" evidence="6">
    <location>
        <begin position="1215"/>
        <end position="1225"/>
    </location>
</feature>
<gene>
    <name evidence="8" type="ORF">EEDITHA_LOCUS2091</name>
</gene>
<dbReference type="InterPro" id="IPR000477">
    <property type="entry name" value="RT_dom"/>
</dbReference>
<dbReference type="GO" id="GO:0007062">
    <property type="term" value="P:sister chromatid cohesion"/>
    <property type="evidence" value="ECO:0007669"/>
    <property type="project" value="InterPro"/>
</dbReference>
<feature type="region of interest" description="Disordered" evidence="6">
    <location>
        <begin position="1418"/>
        <end position="1480"/>
    </location>
</feature>
<dbReference type="GO" id="GO:1990414">
    <property type="term" value="P:replication-born double-strand break repair via sister chromatid exchange"/>
    <property type="evidence" value="ECO:0007669"/>
    <property type="project" value="TreeGrafter"/>
</dbReference>
<organism evidence="8 9">
    <name type="scientific">Euphydryas editha</name>
    <name type="common">Edith's checkerspot</name>
    <dbReference type="NCBI Taxonomy" id="104508"/>
    <lineage>
        <taxon>Eukaryota</taxon>
        <taxon>Metazoa</taxon>
        <taxon>Ecdysozoa</taxon>
        <taxon>Arthropoda</taxon>
        <taxon>Hexapoda</taxon>
        <taxon>Insecta</taxon>
        <taxon>Pterygota</taxon>
        <taxon>Neoptera</taxon>
        <taxon>Endopterygota</taxon>
        <taxon>Lepidoptera</taxon>
        <taxon>Glossata</taxon>
        <taxon>Ditrysia</taxon>
        <taxon>Papilionoidea</taxon>
        <taxon>Nymphalidae</taxon>
        <taxon>Nymphalinae</taxon>
        <taxon>Euphydryas</taxon>
    </lineage>
</organism>
<dbReference type="Gene3D" id="1.10.10.580">
    <property type="entry name" value="Structural maintenance of chromosome 1. Chain E"/>
    <property type="match status" value="1"/>
</dbReference>
<dbReference type="EMBL" id="CAKOGL010000004">
    <property type="protein sequence ID" value="CAH2085642.1"/>
    <property type="molecule type" value="Genomic_DNA"/>
</dbReference>
<feature type="region of interest" description="Disordered" evidence="6">
    <location>
        <begin position="1215"/>
        <end position="1291"/>
    </location>
</feature>
<dbReference type="InterPro" id="IPR043502">
    <property type="entry name" value="DNA/RNA_pol_sf"/>
</dbReference>
<feature type="region of interest" description="Disordered" evidence="6">
    <location>
        <begin position="1583"/>
        <end position="1722"/>
    </location>
</feature>
<dbReference type="Gene3D" id="3.60.10.10">
    <property type="entry name" value="Endonuclease/exonuclease/phosphatase"/>
    <property type="match status" value="1"/>
</dbReference>
<dbReference type="GO" id="GO:0071897">
    <property type="term" value="P:DNA biosynthetic process"/>
    <property type="evidence" value="ECO:0007669"/>
    <property type="project" value="UniProtKB-ARBA"/>
</dbReference>
<evidence type="ECO:0000256" key="4">
    <source>
        <dbReference type="ARBA" id="ARBA00022454"/>
    </source>
</evidence>
<dbReference type="Pfam" id="PF04824">
    <property type="entry name" value="Rad21_Rec8"/>
    <property type="match status" value="1"/>
</dbReference>
<evidence type="ECO:0000256" key="3">
    <source>
        <dbReference type="ARBA" id="ARBA00009870"/>
    </source>
</evidence>
<dbReference type="InterPro" id="IPR039781">
    <property type="entry name" value="Rad21/Rec8-like"/>
</dbReference>
<evidence type="ECO:0000313" key="9">
    <source>
        <dbReference type="Proteomes" id="UP001153954"/>
    </source>
</evidence>
<evidence type="ECO:0000313" key="8">
    <source>
        <dbReference type="EMBL" id="CAH2085642.1"/>
    </source>
</evidence>
<comment type="similarity">
    <text evidence="3">Belongs to the rad21 family.</text>
</comment>
<dbReference type="InterPro" id="IPR023093">
    <property type="entry name" value="ScpA-like_C"/>
</dbReference>
<keyword evidence="4" id="KW-0158">Chromosome</keyword>
<comment type="caution">
    <text evidence="8">The sequence shown here is derived from an EMBL/GenBank/DDBJ whole genome shotgun (WGS) entry which is preliminary data.</text>
</comment>
<evidence type="ECO:0000256" key="1">
    <source>
        <dbReference type="ARBA" id="ARBA00004123"/>
    </source>
</evidence>
<dbReference type="GO" id="GO:0008278">
    <property type="term" value="C:cohesin complex"/>
    <property type="evidence" value="ECO:0007669"/>
    <property type="project" value="InterPro"/>
</dbReference>